<evidence type="ECO:0000313" key="1">
    <source>
        <dbReference type="EMBL" id="OLZ45033.1"/>
    </source>
</evidence>
<proteinExistence type="predicted"/>
<evidence type="ECO:0000313" key="2">
    <source>
        <dbReference type="Proteomes" id="UP000187486"/>
    </source>
</evidence>
<dbReference type="Proteomes" id="UP000187486">
    <property type="component" value="Unassembled WGS sequence"/>
</dbReference>
<sequence>MVFVHAGFHSIARFTDTCFADDAKFTSTLFAKTSSFARARFEGVAEFGGAMFTGDPALGHAEFARPHKLNLKNAKIEFDLQASGQQWVPVDPPYPPGWTEVTEELVDKTQSRVVTLGKEHSNSAAIDDAPA</sequence>
<name>A0A1R0KH66_9PSEU</name>
<keyword evidence="2" id="KW-1185">Reference proteome</keyword>
<comment type="caution">
    <text evidence="1">The sequence shown here is derived from an EMBL/GenBank/DDBJ whole genome shotgun (WGS) entry which is preliminary data.</text>
</comment>
<accession>A0A1R0KH66</accession>
<organism evidence="1 2">
    <name type="scientific">Amycolatopsis coloradensis</name>
    <dbReference type="NCBI Taxonomy" id="76021"/>
    <lineage>
        <taxon>Bacteria</taxon>
        <taxon>Bacillati</taxon>
        <taxon>Actinomycetota</taxon>
        <taxon>Actinomycetes</taxon>
        <taxon>Pseudonocardiales</taxon>
        <taxon>Pseudonocardiaceae</taxon>
        <taxon>Amycolatopsis</taxon>
    </lineage>
</organism>
<gene>
    <name evidence="1" type="ORF">BS329_35380</name>
</gene>
<dbReference type="STRING" id="76021.BS329_35380"/>
<dbReference type="AlphaFoldDB" id="A0A1R0KH66"/>
<dbReference type="EMBL" id="MQUQ01000021">
    <property type="protein sequence ID" value="OLZ45033.1"/>
    <property type="molecule type" value="Genomic_DNA"/>
</dbReference>
<reference evidence="1 2" key="1">
    <citation type="submission" date="2016-01" db="EMBL/GenBank/DDBJ databases">
        <title>Amycolatopsis coloradensis genome sequencing and assembly.</title>
        <authorList>
            <person name="Mayilraj S."/>
        </authorList>
    </citation>
    <scope>NUCLEOTIDE SEQUENCE [LARGE SCALE GENOMIC DNA]</scope>
    <source>
        <strain evidence="1 2">DSM 44225</strain>
    </source>
</reference>
<evidence type="ECO:0008006" key="3">
    <source>
        <dbReference type="Google" id="ProtNLM"/>
    </source>
</evidence>
<protein>
    <recommendedName>
        <fullName evidence="3">Pentapeptide repeat protein</fullName>
    </recommendedName>
</protein>